<name>A0A9W4GPZ8_9ACTN</name>
<accession>A0A9W4GPZ8</accession>
<proteinExistence type="predicted"/>
<reference evidence="1" key="1">
    <citation type="submission" date="2021-05" db="EMBL/GenBank/DDBJ databases">
        <authorList>
            <person name="Arsene-Ploetze F."/>
        </authorList>
    </citation>
    <scope>NUCLEOTIDE SEQUENCE</scope>
    <source>
        <strain evidence="1">DSM 42138</strain>
    </source>
</reference>
<evidence type="ECO:0000313" key="1">
    <source>
        <dbReference type="EMBL" id="CAG6392772.1"/>
    </source>
</evidence>
<dbReference type="AlphaFoldDB" id="A0A9W4GPZ8"/>
<dbReference type="Proteomes" id="UP001152519">
    <property type="component" value="Unassembled WGS sequence"/>
</dbReference>
<protein>
    <submittedName>
        <fullName evidence="1">Uncharacterized protein</fullName>
    </submittedName>
</protein>
<sequence>MAGRPEAGERLMAWMSTVPDALDALVAAFRAAPGLSGVKVFDGPVVTASGQMEAVTVGDVGDQEDPTAVEGQNTREGLAATPDREQYAIRCAVLVLNGSGDASAARRRAYQLLGEVGGVLAADQRLGGTVMIAQLGSSTLAQDQDENGALATIAFTVEVDAFTRR</sequence>
<comment type="caution">
    <text evidence="1">The sequence shown here is derived from an EMBL/GenBank/DDBJ whole genome shotgun (WGS) entry which is preliminary data.</text>
</comment>
<keyword evidence="2" id="KW-1185">Reference proteome</keyword>
<dbReference type="EMBL" id="CAJSLV010000046">
    <property type="protein sequence ID" value="CAG6392772.1"/>
    <property type="molecule type" value="Genomic_DNA"/>
</dbReference>
<evidence type="ECO:0000313" key="2">
    <source>
        <dbReference type="Proteomes" id="UP001152519"/>
    </source>
</evidence>
<organism evidence="1 2">
    <name type="scientific">Actinacidiphila cocklensis</name>
    <dbReference type="NCBI Taxonomy" id="887465"/>
    <lineage>
        <taxon>Bacteria</taxon>
        <taxon>Bacillati</taxon>
        <taxon>Actinomycetota</taxon>
        <taxon>Actinomycetes</taxon>
        <taxon>Kitasatosporales</taxon>
        <taxon>Streptomycetaceae</taxon>
        <taxon>Actinacidiphila</taxon>
    </lineage>
</organism>
<gene>
    <name evidence="1" type="ORF">SCOCK_180149</name>
</gene>